<dbReference type="PANTHER" id="PTHR12300">
    <property type="entry name" value="HVA22-LIKE PROTEINS"/>
    <property type="match status" value="1"/>
</dbReference>
<gene>
    <name evidence="4" type="ORF">GAYE_SCF38G5265</name>
</gene>
<keyword evidence="5" id="KW-1185">Reference proteome</keyword>
<evidence type="ECO:0000313" key="5">
    <source>
        <dbReference type="Proteomes" id="UP001300502"/>
    </source>
</evidence>
<evidence type="ECO:0000256" key="2">
    <source>
        <dbReference type="SAM" id="MobiDB-lite"/>
    </source>
</evidence>
<keyword evidence="3" id="KW-1133">Transmembrane helix</keyword>
<dbReference type="InterPro" id="IPR004345">
    <property type="entry name" value="TB2_DP1_HVA22"/>
</dbReference>
<organism evidence="4 5">
    <name type="scientific">Galdieria yellowstonensis</name>
    <dbReference type="NCBI Taxonomy" id="3028027"/>
    <lineage>
        <taxon>Eukaryota</taxon>
        <taxon>Rhodophyta</taxon>
        <taxon>Bangiophyceae</taxon>
        <taxon>Galdieriales</taxon>
        <taxon>Galdieriaceae</taxon>
        <taxon>Galdieria</taxon>
    </lineage>
</organism>
<feature type="compositionally biased region" description="Basic residues" evidence="2">
    <location>
        <begin position="162"/>
        <end position="175"/>
    </location>
</feature>
<reference evidence="4 5" key="1">
    <citation type="submission" date="2022-07" db="EMBL/GenBank/DDBJ databases">
        <title>Genome-wide signatures of adaptation to extreme environments.</title>
        <authorList>
            <person name="Cho C.H."/>
            <person name="Yoon H.S."/>
        </authorList>
    </citation>
    <scope>NUCLEOTIDE SEQUENCE [LARGE SCALE GENOMIC DNA]</scope>
    <source>
        <strain evidence="4 5">108.79 E11</strain>
    </source>
</reference>
<feature type="transmembrane region" description="Helical" evidence="3">
    <location>
        <begin position="38"/>
        <end position="63"/>
    </location>
</feature>
<dbReference type="EMBL" id="JANCYU010000050">
    <property type="protein sequence ID" value="KAK4527343.1"/>
    <property type="molecule type" value="Genomic_DNA"/>
</dbReference>
<feature type="compositionally biased region" description="Polar residues" evidence="2">
    <location>
        <begin position="148"/>
        <end position="158"/>
    </location>
</feature>
<feature type="transmembrane region" description="Helical" evidence="3">
    <location>
        <begin position="6"/>
        <end position="26"/>
    </location>
</feature>
<dbReference type="Proteomes" id="UP001300502">
    <property type="component" value="Unassembled WGS sequence"/>
</dbReference>
<protein>
    <recommendedName>
        <fullName evidence="6">HVA22-like protein</fullName>
    </recommendedName>
</protein>
<evidence type="ECO:0000256" key="1">
    <source>
        <dbReference type="RuleBase" id="RU362006"/>
    </source>
</evidence>
<comment type="caution">
    <text evidence="4">The sequence shown here is derived from an EMBL/GenBank/DDBJ whole genome shotgun (WGS) entry which is preliminary data.</text>
</comment>
<sequence>MGSVVSRLGCTFVGILYPAYCTFKTLRRQEFDQQTQWLTFWLVFSCFTFLERFADVVLAWIPLYYECKLLFVCWLALPQFRGAHLIYRQYLGPYLVRREKRIDDTIEKVKERSTVKLQEWAAQGLNYVKKNGMESLITLQEEEEENKNPNIGKNQKQTKLIHLAKSRKQRNSKQM</sequence>
<proteinExistence type="inferred from homology"/>
<evidence type="ECO:0000313" key="4">
    <source>
        <dbReference type="EMBL" id="KAK4527343.1"/>
    </source>
</evidence>
<dbReference type="Pfam" id="PF03134">
    <property type="entry name" value="TB2_DP1_HVA22"/>
    <property type="match status" value="1"/>
</dbReference>
<comment type="similarity">
    <text evidence="1">Belongs to the DP1 family.</text>
</comment>
<evidence type="ECO:0008006" key="6">
    <source>
        <dbReference type="Google" id="ProtNLM"/>
    </source>
</evidence>
<dbReference type="GO" id="GO:0016020">
    <property type="term" value="C:membrane"/>
    <property type="evidence" value="ECO:0007669"/>
    <property type="project" value="UniProtKB-SubCell"/>
</dbReference>
<name>A0AAV9IIX5_9RHOD</name>
<evidence type="ECO:0000256" key="3">
    <source>
        <dbReference type="SAM" id="Phobius"/>
    </source>
</evidence>
<keyword evidence="3" id="KW-0472">Membrane</keyword>
<keyword evidence="3" id="KW-0812">Transmembrane</keyword>
<feature type="region of interest" description="Disordered" evidence="2">
    <location>
        <begin position="142"/>
        <end position="175"/>
    </location>
</feature>
<dbReference type="AlphaFoldDB" id="A0AAV9IIX5"/>
<comment type="subcellular location">
    <subcellularLocation>
        <location evidence="1">Membrane</location>
        <topology evidence="1">Multi-pass membrane protein</topology>
    </subcellularLocation>
</comment>
<accession>A0AAV9IIX5</accession>